<dbReference type="Proteomes" id="UP001145114">
    <property type="component" value="Unassembled WGS sequence"/>
</dbReference>
<reference evidence="1" key="1">
    <citation type="submission" date="2022-06" db="EMBL/GenBank/DDBJ databases">
        <title>Phylogenomic reconstructions and comparative analyses of Kickxellomycotina fungi.</title>
        <authorList>
            <person name="Reynolds N.K."/>
            <person name="Stajich J.E."/>
            <person name="Barry K."/>
            <person name="Grigoriev I.V."/>
            <person name="Crous P."/>
            <person name="Smith M.E."/>
        </authorList>
    </citation>
    <scope>NUCLEOTIDE SEQUENCE</scope>
    <source>
        <strain evidence="1">RSA 2271</strain>
    </source>
</reference>
<name>A0ACC1HGM7_9FUNG</name>
<comment type="caution">
    <text evidence="1">The sequence shown here is derived from an EMBL/GenBank/DDBJ whole genome shotgun (WGS) entry which is preliminary data.</text>
</comment>
<proteinExistence type="predicted"/>
<organism evidence="1 2">
    <name type="scientific">Spiromyces aspiralis</name>
    <dbReference type="NCBI Taxonomy" id="68401"/>
    <lineage>
        <taxon>Eukaryota</taxon>
        <taxon>Fungi</taxon>
        <taxon>Fungi incertae sedis</taxon>
        <taxon>Zoopagomycota</taxon>
        <taxon>Kickxellomycotina</taxon>
        <taxon>Kickxellomycetes</taxon>
        <taxon>Kickxellales</taxon>
        <taxon>Kickxellaceae</taxon>
        <taxon>Spiromyces</taxon>
    </lineage>
</organism>
<accession>A0ACC1HGM7</accession>
<sequence>MSSVPAATILGFPRMGSNRQLKKAVEAFWASKISESELLDRTKQLRKEHWELQASLGLKQVPVGDFSFYDHMLDHAVLFGIVPERYNVTKPGLECYFAMARGLQAPDRGIDVPSLEMVKWFDTNYHYMVPQIAENQTFALDSTKIIDELREALALGLDARPVVVGPVTFLKLSKTASGAGSTLSYLPQILPLYVELIKQLVAEGAKWVQLDEPVLALDIDAETQEAYRTAYAELAKISGAQYLVATYFAGLEDNLELAASLPIQALHLDLVRNPEQLEGALKAVPESVVLSLGVINGRNIWKADLSKGLELINTAAKARPADKLIINSSCSLLHTPHSLDAETELDAELKNWLAFSTEKIAEIVVLSRALHEGVDAVKAELDANAAAIQSRRTSDRVSNPAVKSRVVSLKESDFSRNNEFSVRQAAQHDKYKLPLFPTTTIGSFPQTSDIRRNRARFRKSEITAEQYQEYLETATRECIEWQDNIGIDVLVHGEFERNDMVEFFGENLSGFAFTRNGWVQSYGSRCVKPPVIYGDVSRTRPITVETAKFAQTCSPKPVKGMLTGPVTILQWSFVRDDQPRSETCKQIALAIRDEVVDLETAGTTIIQVDEPAIREGLPLRKSGWDDYLEWSVDSFRLATAGVVDSTQIHTHMCYSEFNTIFPAIQRMDADVITIENAKSDLKLLHAFEHHGYKAEIGPGLYDIHSPRVPSVQEMKERVRKMLNYLSPQLLWINPDCGLKTRGWEEVRSSLTNLVEVARELRKEY</sequence>
<dbReference type="EC" id="2.1.1.14" evidence="1"/>
<evidence type="ECO:0000313" key="2">
    <source>
        <dbReference type="Proteomes" id="UP001145114"/>
    </source>
</evidence>
<keyword evidence="1" id="KW-0808">Transferase</keyword>
<keyword evidence="2" id="KW-1185">Reference proteome</keyword>
<protein>
    <submittedName>
        <fullName evidence="1">Methionine-synthesizing 5-methyltetrahydropteroyltriglutamate--homocysteine methyltransferase</fullName>
        <ecNumber evidence="1">2.1.1.14</ecNumber>
    </submittedName>
</protein>
<evidence type="ECO:0000313" key="1">
    <source>
        <dbReference type="EMBL" id="KAJ1675770.1"/>
    </source>
</evidence>
<keyword evidence="1" id="KW-0489">Methyltransferase</keyword>
<gene>
    <name evidence="1" type="primary">MET6</name>
    <name evidence="1" type="ORF">EV182_000620</name>
</gene>
<dbReference type="EMBL" id="JAMZIH010005179">
    <property type="protein sequence ID" value="KAJ1675770.1"/>
    <property type="molecule type" value="Genomic_DNA"/>
</dbReference>